<dbReference type="EMBL" id="JAMKPW020000017">
    <property type="protein sequence ID" value="KAK8209095.1"/>
    <property type="molecule type" value="Genomic_DNA"/>
</dbReference>
<evidence type="ECO:0000313" key="2">
    <source>
        <dbReference type="Proteomes" id="UP001320706"/>
    </source>
</evidence>
<dbReference type="Proteomes" id="UP001320706">
    <property type="component" value="Unassembled WGS sequence"/>
</dbReference>
<gene>
    <name evidence="1" type="ORF">M8818_003790</name>
</gene>
<proteinExistence type="predicted"/>
<sequence>MPGQTDSAVPQPKAPSVYDAFHFTDLGQNKPTRVEDPYEYQYGFGNRFQSEIIPGTLPVAQNNPQVPRFNLYTEGLTSSAFGAPRAINSSTYMYRCRPSVAHDGFLEKFEHKAHLEGCFLSCNPRVKMMPSQYEWPAFPMPTEEDSVDFIDGLHAVGGSGDANIREGLALYVFMINRPMNRRAFLNADGDYLVVAQLGDLDIQTELGKLYLQPGEIAVIQRGVKFCINPGKNEARGYIVEIWGSSWELPELSIIGGHGNANPRDFMSPVAYMDDPEEIHQPWQIVDKINGEYFAIQQDHSPFDVAAWHGNCVPYKYDLTKFAGQGSLTIDHTDPSIWTVLTAKSRDPHRSLADFLWFGPKWDVAMNTFRLPYFHRNSASEFIAKIYGSSGGRSVNFQAGGGSYEAGHTPHGGFQDVYIKERRKMVNEPRQIMTKQMTFMLESSRSLLFTEWGLSHGTTEGTDPEVWKKFSDQFSTDETVRGLLQRVKAQKARRKALDDAFYHDEQLPELLERPLEASNGTNGEAH</sequence>
<reference evidence="1" key="1">
    <citation type="submission" date="2024-02" db="EMBL/GenBank/DDBJ databases">
        <title>Metagenome Assembled Genome of Zalaria obscura JY119.</title>
        <authorList>
            <person name="Vighnesh L."/>
            <person name="Jagadeeshwari U."/>
            <person name="Venkata Ramana C."/>
            <person name="Sasikala C."/>
        </authorList>
    </citation>
    <scope>NUCLEOTIDE SEQUENCE</scope>
    <source>
        <strain evidence="1">JY119</strain>
    </source>
</reference>
<keyword evidence="2" id="KW-1185">Reference proteome</keyword>
<protein>
    <submittedName>
        <fullName evidence="1">Uncharacterized protein</fullName>
    </submittedName>
</protein>
<comment type="caution">
    <text evidence="1">The sequence shown here is derived from an EMBL/GenBank/DDBJ whole genome shotgun (WGS) entry which is preliminary data.</text>
</comment>
<accession>A0ACC3SF85</accession>
<evidence type="ECO:0000313" key="1">
    <source>
        <dbReference type="EMBL" id="KAK8209095.1"/>
    </source>
</evidence>
<name>A0ACC3SF85_9PEZI</name>
<organism evidence="1 2">
    <name type="scientific">Zalaria obscura</name>
    <dbReference type="NCBI Taxonomy" id="2024903"/>
    <lineage>
        <taxon>Eukaryota</taxon>
        <taxon>Fungi</taxon>
        <taxon>Dikarya</taxon>
        <taxon>Ascomycota</taxon>
        <taxon>Pezizomycotina</taxon>
        <taxon>Dothideomycetes</taxon>
        <taxon>Dothideomycetidae</taxon>
        <taxon>Dothideales</taxon>
        <taxon>Zalariaceae</taxon>
        <taxon>Zalaria</taxon>
    </lineage>
</organism>